<dbReference type="InterPro" id="IPR009019">
    <property type="entry name" value="KH_sf_prok-type"/>
</dbReference>
<evidence type="ECO:0000313" key="12">
    <source>
        <dbReference type="EMBL" id="MDY5141102.1"/>
    </source>
</evidence>
<dbReference type="Proteomes" id="UP001288320">
    <property type="component" value="Unassembled WGS sequence"/>
</dbReference>
<evidence type="ECO:0000259" key="11">
    <source>
        <dbReference type="PROSITE" id="PS50823"/>
    </source>
</evidence>
<dbReference type="GO" id="GO:0006412">
    <property type="term" value="P:translation"/>
    <property type="evidence" value="ECO:0007669"/>
    <property type="project" value="UniProtKB-UniRule"/>
</dbReference>
<dbReference type="RefSeq" id="WP_026428280.1">
    <property type="nucleotide sequence ID" value="NZ_CAUPFC010000020.1"/>
</dbReference>
<dbReference type="AlphaFoldDB" id="A0AAW9HNU6"/>
<keyword evidence="5 8" id="KW-0687">Ribonucleoprotein</keyword>
<comment type="similarity">
    <text evidence="1 8 9">Belongs to the universal ribosomal protein uS3 family.</text>
</comment>
<evidence type="ECO:0000256" key="7">
    <source>
        <dbReference type="ARBA" id="ARBA00035257"/>
    </source>
</evidence>
<dbReference type="SMART" id="SM00322">
    <property type="entry name" value="KH"/>
    <property type="match status" value="1"/>
</dbReference>
<evidence type="ECO:0000256" key="2">
    <source>
        <dbReference type="ARBA" id="ARBA00022730"/>
    </source>
</evidence>
<proteinExistence type="inferred from homology"/>
<dbReference type="FunFam" id="3.30.1140.32:FF:000002">
    <property type="entry name" value="30S ribosomal protein S3"/>
    <property type="match status" value="1"/>
</dbReference>
<dbReference type="GO" id="GO:0019843">
    <property type="term" value="F:rRNA binding"/>
    <property type="evidence" value="ECO:0007669"/>
    <property type="project" value="UniProtKB-UniRule"/>
</dbReference>
<evidence type="ECO:0000256" key="4">
    <source>
        <dbReference type="ARBA" id="ARBA00022980"/>
    </source>
</evidence>
<dbReference type="GO" id="GO:0022627">
    <property type="term" value="C:cytosolic small ribosomal subunit"/>
    <property type="evidence" value="ECO:0007669"/>
    <property type="project" value="TreeGrafter"/>
</dbReference>
<dbReference type="InterPro" id="IPR001351">
    <property type="entry name" value="Ribosomal_uS3_C"/>
</dbReference>
<dbReference type="InterPro" id="IPR018280">
    <property type="entry name" value="Ribosomal_uS3_CS"/>
</dbReference>
<dbReference type="HAMAP" id="MF_01309_B">
    <property type="entry name" value="Ribosomal_uS3_B"/>
    <property type="match status" value="1"/>
</dbReference>
<dbReference type="PROSITE" id="PS50823">
    <property type="entry name" value="KH_TYPE_2"/>
    <property type="match status" value="1"/>
</dbReference>
<accession>A0AAW9HNU6</accession>
<evidence type="ECO:0000256" key="1">
    <source>
        <dbReference type="ARBA" id="ARBA00010761"/>
    </source>
</evidence>
<keyword evidence="4 8" id="KW-0689">Ribosomal protein</keyword>
<evidence type="ECO:0000256" key="10">
    <source>
        <dbReference type="SAM" id="MobiDB-lite"/>
    </source>
</evidence>
<comment type="subunit">
    <text evidence="8">Part of the 30S ribosomal subunit. Forms a tight complex with proteins S10 and S14.</text>
</comment>
<dbReference type="FunFam" id="3.30.300.20:FF:000001">
    <property type="entry name" value="30S ribosomal protein S3"/>
    <property type="match status" value="1"/>
</dbReference>
<feature type="compositionally biased region" description="Low complexity" evidence="10">
    <location>
        <begin position="254"/>
        <end position="277"/>
    </location>
</feature>
<dbReference type="NCBIfam" id="TIGR01009">
    <property type="entry name" value="rpsC_bact"/>
    <property type="match status" value="1"/>
</dbReference>
<comment type="caution">
    <text evidence="12">The sequence shown here is derived from an EMBL/GenBank/DDBJ whole genome shotgun (WGS) entry which is preliminary data.</text>
</comment>
<dbReference type="PANTHER" id="PTHR11760">
    <property type="entry name" value="30S/40S RIBOSOMAL PROTEIN S3"/>
    <property type="match status" value="1"/>
</dbReference>
<dbReference type="Gene3D" id="3.30.300.20">
    <property type="match status" value="1"/>
</dbReference>
<dbReference type="CDD" id="cd02412">
    <property type="entry name" value="KH-II_30S_S3"/>
    <property type="match status" value="1"/>
</dbReference>
<evidence type="ECO:0000256" key="3">
    <source>
        <dbReference type="ARBA" id="ARBA00022884"/>
    </source>
</evidence>
<keyword evidence="2 8" id="KW-0699">rRNA-binding</keyword>
<dbReference type="InterPro" id="IPR057258">
    <property type="entry name" value="Ribosomal_uS3"/>
</dbReference>
<dbReference type="InterPro" id="IPR036419">
    <property type="entry name" value="Ribosomal_S3_C_sf"/>
</dbReference>
<dbReference type="EMBL" id="JAWNFV010000015">
    <property type="protein sequence ID" value="MDY5141102.1"/>
    <property type="molecule type" value="Genomic_DNA"/>
</dbReference>
<dbReference type="InterPro" id="IPR004044">
    <property type="entry name" value="KH_dom_type_2"/>
</dbReference>
<dbReference type="Pfam" id="PF07650">
    <property type="entry name" value="KH_2"/>
    <property type="match status" value="1"/>
</dbReference>
<comment type="function">
    <text evidence="6 8">Binds the lower part of the 30S subunit head. Binds mRNA in the 70S ribosome, positioning it for translation.</text>
</comment>
<dbReference type="GO" id="GO:0003729">
    <property type="term" value="F:mRNA binding"/>
    <property type="evidence" value="ECO:0007669"/>
    <property type="project" value="UniProtKB-UniRule"/>
</dbReference>
<reference evidence="12" key="1">
    <citation type="submission" date="2023-10" db="EMBL/GenBank/DDBJ databases">
        <title>Whole Genome based description of the genera Actinobaculum and Actinotignum reveals a complex phylogenetic relationship within the species included in the genus Actinotignum.</title>
        <authorList>
            <person name="Jensen C.S."/>
            <person name="Dargis R."/>
            <person name="Kemp M."/>
            <person name="Christensen J.J."/>
        </authorList>
    </citation>
    <scope>NUCLEOTIDE SEQUENCE</scope>
    <source>
        <strain evidence="12">SLA_B245</strain>
    </source>
</reference>
<dbReference type="SUPFAM" id="SSF54814">
    <property type="entry name" value="Prokaryotic type KH domain (KH-domain type II)"/>
    <property type="match status" value="1"/>
</dbReference>
<dbReference type="GeneID" id="92814550"/>
<protein>
    <recommendedName>
        <fullName evidence="7 8">Small ribosomal subunit protein uS3</fullName>
    </recommendedName>
</protein>
<dbReference type="Pfam" id="PF00189">
    <property type="entry name" value="Ribosomal_S3_C"/>
    <property type="match status" value="1"/>
</dbReference>
<feature type="region of interest" description="Disordered" evidence="10">
    <location>
        <begin position="223"/>
        <end position="277"/>
    </location>
</feature>
<dbReference type="InterPro" id="IPR004087">
    <property type="entry name" value="KH_dom"/>
</dbReference>
<evidence type="ECO:0000256" key="5">
    <source>
        <dbReference type="ARBA" id="ARBA00023274"/>
    </source>
</evidence>
<sequence>MGQKVNPIGFRLGITTDHRSKWFADSTKKGQRYSDYVLEDVKIRDMIEKTLERAGISSVHIERRAERVVVDIHTARPGIVIGRRGAEADRLRADLEKLTGKAVQLNILEVKNPEADAQLVAQGIAEQLASRVSFRRAMRKGIQSAERAGAKGIRVQCSGRLGGAEMSRSEFYREGRVPLHTLRANINYGFYEARTTFGRIGVKVWIYRGDLTDAEYYRSLAEAPRGGRGGRSDRRGRRGAGRGRGGQRGEARSEQAQSPAAGAEAPVAAPESTGTEA</sequence>
<gene>
    <name evidence="8 12" type="primary">rpsC</name>
    <name evidence="12" type="ORF">R6G74_07240</name>
</gene>
<dbReference type="InterPro" id="IPR015946">
    <property type="entry name" value="KH_dom-like_a/b"/>
</dbReference>
<dbReference type="PROSITE" id="PS00548">
    <property type="entry name" value="RIBOSOMAL_S3"/>
    <property type="match status" value="1"/>
</dbReference>
<dbReference type="SUPFAM" id="SSF54821">
    <property type="entry name" value="Ribosomal protein S3 C-terminal domain"/>
    <property type="match status" value="1"/>
</dbReference>
<name>A0AAW9HNU6_9ACTO</name>
<dbReference type="Gene3D" id="3.30.1140.32">
    <property type="entry name" value="Ribosomal protein S3, C-terminal domain"/>
    <property type="match status" value="1"/>
</dbReference>
<organism evidence="12 13">
    <name type="scientific">Actinotignum timonense</name>
    <dbReference type="NCBI Taxonomy" id="1870995"/>
    <lineage>
        <taxon>Bacteria</taxon>
        <taxon>Bacillati</taxon>
        <taxon>Actinomycetota</taxon>
        <taxon>Actinomycetes</taxon>
        <taxon>Actinomycetales</taxon>
        <taxon>Actinomycetaceae</taxon>
        <taxon>Actinotignum</taxon>
    </lineage>
</organism>
<evidence type="ECO:0000313" key="13">
    <source>
        <dbReference type="Proteomes" id="UP001288320"/>
    </source>
</evidence>
<evidence type="ECO:0000256" key="8">
    <source>
        <dbReference type="HAMAP-Rule" id="MF_01309"/>
    </source>
</evidence>
<dbReference type="GO" id="GO:0003735">
    <property type="term" value="F:structural constituent of ribosome"/>
    <property type="evidence" value="ECO:0007669"/>
    <property type="project" value="InterPro"/>
</dbReference>
<dbReference type="InterPro" id="IPR005704">
    <property type="entry name" value="Ribosomal_uS3_bac-typ"/>
</dbReference>
<keyword evidence="3 8" id="KW-0694">RNA-binding</keyword>
<feature type="domain" description="KH type-2" evidence="11">
    <location>
        <begin position="43"/>
        <end position="111"/>
    </location>
</feature>
<evidence type="ECO:0000256" key="6">
    <source>
        <dbReference type="ARBA" id="ARBA00024998"/>
    </source>
</evidence>
<evidence type="ECO:0000256" key="9">
    <source>
        <dbReference type="RuleBase" id="RU003624"/>
    </source>
</evidence>
<dbReference type="PANTHER" id="PTHR11760:SF19">
    <property type="entry name" value="SMALL RIBOSOMAL SUBUNIT PROTEIN US3C"/>
    <property type="match status" value="1"/>
</dbReference>